<evidence type="ECO:0000313" key="1">
    <source>
        <dbReference type="EMBL" id="TWT35189.1"/>
    </source>
</evidence>
<dbReference type="AlphaFoldDB" id="A0A5C5VBJ3"/>
<dbReference type="OrthoDB" id="2989116at2"/>
<proteinExistence type="predicted"/>
<evidence type="ECO:0000313" key="2">
    <source>
        <dbReference type="Proteomes" id="UP000316714"/>
    </source>
</evidence>
<accession>A0A5C5VBJ3</accession>
<protein>
    <submittedName>
        <fullName evidence="1">Uncharacterized protein</fullName>
    </submittedName>
</protein>
<sequence>MELAMFAFATDEVFDRPVDFLAKNPINLHFWTAHPHLHGWMESLYNRKGGAQVFKGVAVELTTDDLLQLAEDLFRDRLRRPVGLGFGISRHCETEDDFGFIVKAWQALADGNTVYYEASW</sequence>
<dbReference type="EMBL" id="SIHJ01000001">
    <property type="protein sequence ID" value="TWT35189.1"/>
    <property type="molecule type" value="Genomic_DNA"/>
</dbReference>
<gene>
    <name evidence="1" type="ORF">KOR34_00770</name>
</gene>
<keyword evidence="2" id="KW-1185">Reference proteome</keyword>
<dbReference type="Proteomes" id="UP000316714">
    <property type="component" value="Unassembled WGS sequence"/>
</dbReference>
<comment type="caution">
    <text evidence="1">The sequence shown here is derived from an EMBL/GenBank/DDBJ whole genome shotgun (WGS) entry which is preliminary data.</text>
</comment>
<reference evidence="1 2" key="1">
    <citation type="submission" date="2019-02" db="EMBL/GenBank/DDBJ databases">
        <title>Deep-cultivation of Planctomycetes and their phenomic and genomic characterization uncovers novel biology.</title>
        <authorList>
            <person name="Wiegand S."/>
            <person name="Jogler M."/>
            <person name="Boedeker C."/>
            <person name="Pinto D."/>
            <person name="Vollmers J."/>
            <person name="Rivas-Marin E."/>
            <person name="Kohn T."/>
            <person name="Peeters S.H."/>
            <person name="Heuer A."/>
            <person name="Rast P."/>
            <person name="Oberbeckmann S."/>
            <person name="Bunk B."/>
            <person name="Jeske O."/>
            <person name="Meyerdierks A."/>
            <person name="Storesund J.E."/>
            <person name="Kallscheuer N."/>
            <person name="Luecker S."/>
            <person name="Lage O.M."/>
            <person name="Pohl T."/>
            <person name="Merkel B.J."/>
            <person name="Hornburger P."/>
            <person name="Mueller R.-W."/>
            <person name="Bruemmer F."/>
            <person name="Labrenz M."/>
            <person name="Spormann A.M."/>
            <person name="Op Den Camp H."/>
            <person name="Overmann J."/>
            <person name="Amann R."/>
            <person name="Jetten M.S.M."/>
            <person name="Mascher T."/>
            <person name="Medema M.H."/>
            <person name="Devos D.P."/>
            <person name="Kaster A.-K."/>
            <person name="Ovreas L."/>
            <person name="Rohde M."/>
            <person name="Galperin M.Y."/>
            <person name="Jogler C."/>
        </authorList>
    </citation>
    <scope>NUCLEOTIDE SEQUENCE [LARGE SCALE GENOMIC DNA]</scope>
    <source>
        <strain evidence="1 2">KOR34</strain>
    </source>
</reference>
<name>A0A5C5VBJ3_9BACT</name>
<organism evidence="1 2">
    <name type="scientific">Posidoniimonas corsicana</name>
    <dbReference type="NCBI Taxonomy" id="1938618"/>
    <lineage>
        <taxon>Bacteria</taxon>
        <taxon>Pseudomonadati</taxon>
        <taxon>Planctomycetota</taxon>
        <taxon>Planctomycetia</taxon>
        <taxon>Pirellulales</taxon>
        <taxon>Lacipirellulaceae</taxon>
        <taxon>Posidoniimonas</taxon>
    </lineage>
</organism>
<dbReference type="RefSeq" id="WP_146561170.1">
    <property type="nucleotide sequence ID" value="NZ_SIHJ01000001.1"/>
</dbReference>